<dbReference type="PANTHER" id="PTHR44329">
    <property type="entry name" value="SERINE/THREONINE-PROTEIN KINASE TNNI3K-RELATED"/>
    <property type="match status" value="1"/>
</dbReference>
<dbReference type="GO" id="GO:0005524">
    <property type="term" value="F:ATP binding"/>
    <property type="evidence" value="ECO:0007669"/>
    <property type="project" value="UniProtKB-KW"/>
</dbReference>
<reference evidence="20 21" key="2">
    <citation type="journal article" date="2009" name="PLoS ONE">
        <title>An integrated genetic and cytogenetic map of the cucumber genome.</title>
        <authorList>
            <person name="Ren Y."/>
            <person name="Zhang Z."/>
            <person name="Liu J."/>
            <person name="Staub J.E."/>
            <person name="Han Y."/>
            <person name="Cheng Z."/>
            <person name="Li X."/>
            <person name="Lu J."/>
            <person name="Miao H."/>
            <person name="Kang H."/>
            <person name="Xie B."/>
            <person name="Gu X."/>
            <person name="Wang X."/>
            <person name="Du Y."/>
            <person name="Jin W."/>
            <person name="Huang S."/>
        </authorList>
    </citation>
    <scope>NUCLEOTIDE SEQUENCE [LARGE SCALE GENOMIC DNA]</scope>
    <source>
        <strain evidence="21">cv. 9930</strain>
    </source>
</reference>
<keyword evidence="4" id="KW-0808">Transferase</keyword>
<dbReference type="Gene3D" id="3.30.200.20">
    <property type="entry name" value="Phosphorylase Kinase, domain 1"/>
    <property type="match status" value="1"/>
</dbReference>
<proteinExistence type="inferred from homology"/>
<dbReference type="PANTHER" id="PTHR44329:SF197">
    <property type="entry name" value="PROTEIN KINASE DOMAIN-CONTAINING PROTEIN"/>
    <property type="match status" value="1"/>
</dbReference>
<dbReference type="PROSITE" id="PS50066">
    <property type="entry name" value="MADS_BOX_2"/>
    <property type="match status" value="1"/>
</dbReference>
<keyword evidence="8" id="KW-0067">ATP-binding</keyword>
<sequence>MTSPVKFKLGKQSSLAPDGDVHLEDLEELVKQHQTEEGIDSRVRLMYLANEGDLEGINEVLDSGVDVNFRDIDNRTALHIAACQGFADVVALLLERGAEVDSKDRWGSTPLRDAIHYKNHDVIKLLEKHGAKPPVAPMLVKNAREVPDYEIDPKELDFTNSVNITKGTFRRASWRGTEVAVKELGEDLFTDEEKVRAFRDELALLQKIRHPNVVQFLGAVTQSWPMMIVTEYLPKGDLGALLSRKREIKTMSVVRLALDIARGMNYLHENKPAPIIHRNLEPSNILRDDSGHLKVADFGVSKLLTVKEDKFSTCSETSRRYQAPEVFKNEEYDTKVDVFSFALILQEMLEGCSPFPDKADSEVPKLYAAGERPPFGALIKRYANGLKELIEECWNEKPNKRPTFRQIITQLEFIYNRFCHKRRWKVRPLKCFQNIEAMLKKDRLRRSSFNLSSHSSASKFASFWDEKHGNQQYQIHMGNRIFAMFVHHMAFRNSKLLILTIMDLFFPCHCLVNIVNRSVTVRPTFNVTVRPTFNIVKITHLFVKNQKNMQQSKQPSLKSTALRSGGSSFMYFSRTQGKPLGREGAQCLYGLKDNLSYERYRAQAWWKGKSMSVKQSFFLAQNCYSRALATQAIAYLQQGKLQIKGMFQNQEEKMSDSPQRKMGRGKIEIKRIENTTNRQVTFCKRRNGLLKKAYELSVLCDAEVALIVFSSRGRLYEYANNSVKATIDRYKKASSDSSNTGSTSEANTQFYQQEAAKLRVQIGNLQNSNRNMLGESLSSLTAKDLKGLETKLEKGISRIRSKKNELLFAEIEYMRKREIDLHNNNQMLRAKIAESERNVNMMGGEFELMQSHPYDPRDFFQVNGLQHNHQYPRQDNMALQLV</sequence>
<keyword evidence="9" id="KW-0805">Transcription regulation</keyword>
<feature type="domain" description="MADS-box" evidence="18">
    <location>
        <begin position="662"/>
        <end position="722"/>
    </location>
</feature>
<evidence type="ECO:0000256" key="11">
    <source>
        <dbReference type="ARBA" id="ARBA00023125"/>
    </source>
</evidence>
<comment type="catalytic activity">
    <reaction evidence="14">
        <text>L-threonyl-[protein] + ATP = O-phospho-L-threonyl-[protein] + ADP + H(+)</text>
        <dbReference type="Rhea" id="RHEA:46608"/>
        <dbReference type="Rhea" id="RHEA-COMP:11060"/>
        <dbReference type="Rhea" id="RHEA-COMP:11605"/>
        <dbReference type="ChEBI" id="CHEBI:15378"/>
        <dbReference type="ChEBI" id="CHEBI:30013"/>
        <dbReference type="ChEBI" id="CHEBI:30616"/>
        <dbReference type="ChEBI" id="CHEBI:61977"/>
        <dbReference type="ChEBI" id="CHEBI:456216"/>
        <dbReference type="EC" id="2.7.11.1"/>
    </reaction>
</comment>
<dbReference type="Gene3D" id="1.10.510.10">
    <property type="entry name" value="Transferase(Phosphotransferase) domain 1"/>
    <property type="match status" value="1"/>
</dbReference>
<dbReference type="Proteomes" id="UP000029981">
    <property type="component" value="Chromosome 6"/>
</dbReference>
<dbReference type="Pfam" id="PF00319">
    <property type="entry name" value="SRF-TF"/>
    <property type="match status" value="1"/>
</dbReference>
<evidence type="ECO:0000256" key="16">
    <source>
        <dbReference type="PROSITE-ProRule" id="PRU00023"/>
    </source>
</evidence>
<dbReference type="PROSITE" id="PS51297">
    <property type="entry name" value="K_BOX"/>
    <property type="match status" value="1"/>
</dbReference>
<dbReference type="InterPro" id="IPR051681">
    <property type="entry name" value="Ser/Thr_Kinases-Pseudokinases"/>
</dbReference>
<reference evidence="20 21" key="3">
    <citation type="journal article" date="2010" name="BMC Genomics">
        <title>Transcriptome sequencing and comparative analysis of cucumber flowers with different sex types.</title>
        <authorList>
            <person name="Guo S."/>
            <person name="Zheng Y."/>
            <person name="Joung J.G."/>
            <person name="Liu S."/>
            <person name="Zhang Z."/>
            <person name="Crasta O.R."/>
            <person name="Sobral B.W."/>
            <person name="Xu Y."/>
            <person name="Huang S."/>
            <person name="Fei Z."/>
        </authorList>
    </citation>
    <scope>NUCLEOTIDE SEQUENCE [LARGE SCALE GENOMIC DNA]</scope>
    <source>
        <strain evidence="21">cv. 9930</strain>
    </source>
</reference>
<organism evidence="20 21">
    <name type="scientific">Cucumis sativus</name>
    <name type="common">Cucumber</name>
    <dbReference type="NCBI Taxonomy" id="3659"/>
    <lineage>
        <taxon>Eukaryota</taxon>
        <taxon>Viridiplantae</taxon>
        <taxon>Streptophyta</taxon>
        <taxon>Embryophyta</taxon>
        <taxon>Tracheophyta</taxon>
        <taxon>Spermatophyta</taxon>
        <taxon>Magnoliopsida</taxon>
        <taxon>eudicotyledons</taxon>
        <taxon>Gunneridae</taxon>
        <taxon>Pentapetalae</taxon>
        <taxon>rosids</taxon>
        <taxon>fabids</taxon>
        <taxon>Cucurbitales</taxon>
        <taxon>Cucurbitaceae</taxon>
        <taxon>Benincaseae</taxon>
        <taxon>Cucumis</taxon>
    </lineage>
</organism>
<comment type="similarity">
    <text evidence="2">Belongs to the protein kinase superfamily. TKL Ser/Thr protein kinase family.</text>
</comment>
<evidence type="ECO:0000256" key="7">
    <source>
        <dbReference type="ARBA" id="ARBA00022777"/>
    </source>
</evidence>
<keyword evidence="6" id="KW-0547">Nucleotide-binding</keyword>
<dbReference type="GO" id="GO:0007165">
    <property type="term" value="P:signal transduction"/>
    <property type="evidence" value="ECO:0000318"/>
    <property type="project" value="GO_Central"/>
</dbReference>
<reference evidence="20 21" key="4">
    <citation type="journal article" date="2011" name="BMC Genomics">
        <title>RNA-Seq improves annotation of protein-coding genes in the cucumber genome.</title>
        <authorList>
            <person name="Li Z."/>
            <person name="Zhang Z."/>
            <person name="Yan P."/>
            <person name="Huang S."/>
            <person name="Fei Z."/>
            <person name="Lin K."/>
        </authorList>
    </citation>
    <scope>NUCLEOTIDE SEQUENCE [LARGE SCALE GENOMIC DNA]</scope>
    <source>
        <strain evidence="21">cv. 9930</strain>
    </source>
</reference>
<keyword evidence="12" id="KW-0804">Transcription</keyword>
<keyword evidence="21" id="KW-1185">Reference proteome</keyword>
<gene>
    <name evidence="20" type="ORF">Csa_6G520410</name>
</gene>
<evidence type="ECO:0000256" key="5">
    <source>
        <dbReference type="ARBA" id="ARBA00022737"/>
    </source>
</evidence>
<reference evidence="20 21" key="1">
    <citation type="journal article" date="2009" name="Nat. Genet.">
        <title>The genome of the cucumber, Cucumis sativus L.</title>
        <authorList>
            <person name="Huang S."/>
            <person name="Li R."/>
            <person name="Zhang Z."/>
            <person name="Li L."/>
            <person name="Gu X."/>
            <person name="Fan W."/>
            <person name="Lucas W.J."/>
            <person name="Wang X."/>
            <person name="Xie B."/>
            <person name="Ni P."/>
            <person name="Ren Y."/>
            <person name="Zhu H."/>
            <person name="Li J."/>
            <person name="Lin K."/>
            <person name="Jin W."/>
            <person name="Fei Z."/>
            <person name="Li G."/>
            <person name="Staub J."/>
            <person name="Kilian A."/>
            <person name="van der Vossen E.A."/>
            <person name="Wu Y."/>
            <person name="Guo J."/>
            <person name="He J."/>
            <person name="Jia Z."/>
            <person name="Ren Y."/>
            <person name="Tian G."/>
            <person name="Lu Y."/>
            <person name="Ruan J."/>
            <person name="Qian W."/>
            <person name="Wang M."/>
            <person name="Huang Q."/>
            <person name="Li B."/>
            <person name="Xuan Z."/>
            <person name="Cao J."/>
            <person name="Asan"/>
            <person name="Wu Z."/>
            <person name="Zhang J."/>
            <person name="Cai Q."/>
            <person name="Bai Y."/>
            <person name="Zhao B."/>
            <person name="Han Y."/>
            <person name="Li Y."/>
            <person name="Li X."/>
            <person name="Wang S."/>
            <person name="Shi Q."/>
            <person name="Liu S."/>
            <person name="Cho W.K."/>
            <person name="Kim J.Y."/>
            <person name="Xu Y."/>
            <person name="Heller-Uszynska K."/>
            <person name="Miao H."/>
            <person name="Cheng Z."/>
            <person name="Zhang S."/>
            <person name="Wu J."/>
            <person name="Yang Y."/>
            <person name="Kang H."/>
            <person name="Li M."/>
            <person name="Liang H."/>
            <person name="Ren X."/>
            <person name="Shi Z."/>
            <person name="Wen M."/>
            <person name="Jian M."/>
            <person name="Yang H."/>
            <person name="Zhang G."/>
            <person name="Yang Z."/>
            <person name="Chen R."/>
            <person name="Liu S."/>
            <person name="Li J."/>
            <person name="Ma L."/>
            <person name="Liu H."/>
            <person name="Zhou Y."/>
            <person name="Zhao J."/>
            <person name="Fang X."/>
            <person name="Li G."/>
            <person name="Fang L."/>
            <person name="Li Y."/>
            <person name="Liu D."/>
            <person name="Zheng H."/>
            <person name="Zhang Y."/>
            <person name="Qin N."/>
            <person name="Li Z."/>
            <person name="Yang G."/>
            <person name="Yang S."/>
            <person name="Bolund L."/>
            <person name="Kristiansen K."/>
            <person name="Zheng H."/>
            <person name="Li S."/>
            <person name="Zhang X."/>
            <person name="Yang H."/>
            <person name="Wang J."/>
            <person name="Sun R."/>
            <person name="Zhang B."/>
            <person name="Jiang S."/>
            <person name="Wang J."/>
            <person name="Du Y."/>
            <person name="Li S."/>
        </authorList>
    </citation>
    <scope>NUCLEOTIDE SEQUENCE [LARGE SCALE GENOMIC DNA]</scope>
    <source>
        <strain evidence="21">cv. 9930</strain>
    </source>
</reference>
<evidence type="ECO:0000259" key="18">
    <source>
        <dbReference type="PROSITE" id="PS50066"/>
    </source>
</evidence>
<dbReference type="FunFam" id="3.40.1810.10:FF:000009">
    <property type="entry name" value="agamous-like MADS-box protein AGL11"/>
    <property type="match status" value="1"/>
</dbReference>
<evidence type="ECO:0000259" key="17">
    <source>
        <dbReference type="PROSITE" id="PS50011"/>
    </source>
</evidence>
<dbReference type="SMART" id="SM00248">
    <property type="entry name" value="ANK"/>
    <property type="match status" value="3"/>
</dbReference>
<dbReference type="EC" id="2.7.11.1" evidence="3"/>
<dbReference type="InterPro" id="IPR001245">
    <property type="entry name" value="Ser-Thr/Tyr_kinase_cat_dom"/>
</dbReference>
<feature type="domain" description="K-box" evidence="19">
    <location>
        <begin position="748"/>
        <end position="838"/>
    </location>
</feature>
<feature type="domain" description="Protein kinase" evidence="17">
    <location>
        <begin position="123"/>
        <end position="414"/>
    </location>
</feature>
<dbReference type="InterPro" id="IPR002110">
    <property type="entry name" value="Ankyrin_rpt"/>
</dbReference>
<evidence type="ECO:0000313" key="20">
    <source>
        <dbReference type="EMBL" id="KGN49343.1"/>
    </source>
</evidence>
<evidence type="ECO:0000256" key="14">
    <source>
        <dbReference type="ARBA" id="ARBA00047899"/>
    </source>
</evidence>
<evidence type="ECO:0000256" key="6">
    <source>
        <dbReference type="ARBA" id="ARBA00022741"/>
    </source>
</evidence>
<dbReference type="SUPFAM" id="SSF55455">
    <property type="entry name" value="SRF-like"/>
    <property type="match status" value="1"/>
</dbReference>
<evidence type="ECO:0000256" key="8">
    <source>
        <dbReference type="ARBA" id="ARBA00022840"/>
    </source>
</evidence>
<dbReference type="eggNOG" id="KOG0192">
    <property type="taxonomic scope" value="Eukaryota"/>
</dbReference>
<dbReference type="Gramene" id="KGN49343">
    <property type="protein sequence ID" value="KGN49343"/>
    <property type="gene ID" value="Csa_6G520410"/>
</dbReference>
<dbReference type="GO" id="GO:0046983">
    <property type="term" value="F:protein dimerization activity"/>
    <property type="evidence" value="ECO:0007669"/>
    <property type="project" value="InterPro"/>
</dbReference>
<comment type="subcellular location">
    <subcellularLocation>
        <location evidence="1">Nucleus</location>
    </subcellularLocation>
</comment>
<dbReference type="GO" id="GO:0003700">
    <property type="term" value="F:DNA-binding transcription factor activity"/>
    <property type="evidence" value="ECO:0007669"/>
    <property type="project" value="InterPro"/>
</dbReference>
<evidence type="ECO:0000256" key="4">
    <source>
        <dbReference type="ARBA" id="ARBA00022679"/>
    </source>
</evidence>
<protein>
    <recommendedName>
        <fullName evidence="3">non-specific serine/threonine protein kinase</fullName>
        <ecNumber evidence="3">2.7.11.1</ecNumber>
    </recommendedName>
</protein>
<dbReference type="FunFam" id="3.30.200.20:FF:000180">
    <property type="entry name" value="serine/threonine-protein kinase STY46-like"/>
    <property type="match status" value="1"/>
</dbReference>
<dbReference type="Pfam" id="PF01486">
    <property type="entry name" value="K-box"/>
    <property type="match status" value="1"/>
</dbReference>
<dbReference type="Pfam" id="PF12796">
    <property type="entry name" value="Ank_2"/>
    <property type="match status" value="1"/>
</dbReference>
<evidence type="ECO:0000256" key="2">
    <source>
        <dbReference type="ARBA" id="ARBA00005843"/>
    </source>
</evidence>
<evidence type="ECO:0000256" key="9">
    <source>
        <dbReference type="ARBA" id="ARBA00023015"/>
    </source>
</evidence>
<keyword evidence="10 16" id="KW-0040">ANK repeat</keyword>
<dbReference type="CDD" id="cd00265">
    <property type="entry name" value="MADS_MEF2_like"/>
    <property type="match status" value="1"/>
</dbReference>
<dbReference type="SMART" id="SM00432">
    <property type="entry name" value="MADS"/>
    <property type="match status" value="1"/>
</dbReference>
<dbReference type="CDD" id="cd13999">
    <property type="entry name" value="STKc_MAP3K-like"/>
    <property type="match status" value="1"/>
</dbReference>
<dbReference type="PRINTS" id="PR00404">
    <property type="entry name" value="MADSDOMAIN"/>
</dbReference>
<keyword evidence="7" id="KW-0418">Kinase</keyword>
<dbReference type="GO" id="GO:0005737">
    <property type="term" value="C:cytoplasm"/>
    <property type="evidence" value="ECO:0007669"/>
    <property type="project" value="UniProtKB-ARBA"/>
</dbReference>
<evidence type="ECO:0000313" key="21">
    <source>
        <dbReference type="Proteomes" id="UP000029981"/>
    </source>
</evidence>
<dbReference type="InterPro" id="IPR000719">
    <property type="entry name" value="Prot_kinase_dom"/>
</dbReference>
<dbReference type="GO" id="GO:0045944">
    <property type="term" value="P:positive regulation of transcription by RNA polymerase II"/>
    <property type="evidence" value="ECO:0007669"/>
    <property type="project" value="InterPro"/>
</dbReference>
<dbReference type="InterPro" id="IPR002100">
    <property type="entry name" value="TF_MADSbox"/>
</dbReference>
<evidence type="ECO:0000256" key="10">
    <source>
        <dbReference type="ARBA" id="ARBA00023043"/>
    </source>
</evidence>
<dbReference type="PROSITE" id="PS50011">
    <property type="entry name" value="PROTEIN_KINASE_DOM"/>
    <property type="match status" value="1"/>
</dbReference>
<dbReference type="InterPro" id="IPR011009">
    <property type="entry name" value="Kinase-like_dom_sf"/>
</dbReference>
<dbReference type="InterPro" id="IPR033896">
    <property type="entry name" value="MEF2-like_N"/>
</dbReference>
<dbReference type="GO" id="GO:0009791">
    <property type="term" value="P:post-embryonic development"/>
    <property type="evidence" value="ECO:0007669"/>
    <property type="project" value="UniProtKB-ARBA"/>
</dbReference>
<dbReference type="PROSITE" id="PS50297">
    <property type="entry name" value="ANK_REP_REGION"/>
    <property type="match status" value="1"/>
</dbReference>
<dbReference type="InterPro" id="IPR036879">
    <property type="entry name" value="TF_MADSbox_sf"/>
</dbReference>
<dbReference type="PROSITE" id="PS00350">
    <property type="entry name" value="MADS_BOX_1"/>
    <property type="match status" value="1"/>
</dbReference>
<evidence type="ECO:0000256" key="3">
    <source>
        <dbReference type="ARBA" id="ARBA00012513"/>
    </source>
</evidence>
<dbReference type="InterPro" id="IPR036770">
    <property type="entry name" value="Ankyrin_rpt-contain_sf"/>
</dbReference>
<accession>A0A0A0KID6</accession>
<dbReference type="FunFam" id="1.25.40.20:FF:000439">
    <property type="entry name" value="Integrin-linked protein kinase family"/>
    <property type="match status" value="1"/>
</dbReference>
<dbReference type="SUPFAM" id="SSF48403">
    <property type="entry name" value="Ankyrin repeat"/>
    <property type="match status" value="1"/>
</dbReference>
<evidence type="ECO:0000259" key="19">
    <source>
        <dbReference type="PROSITE" id="PS51297"/>
    </source>
</evidence>
<dbReference type="Pfam" id="PF07714">
    <property type="entry name" value="PK_Tyr_Ser-Thr"/>
    <property type="match status" value="1"/>
</dbReference>
<dbReference type="GO" id="GO:0048608">
    <property type="term" value="P:reproductive structure development"/>
    <property type="evidence" value="ECO:0007669"/>
    <property type="project" value="UniProtKB-ARBA"/>
</dbReference>
<dbReference type="AlphaFoldDB" id="A0A0A0KID6"/>
<dbReference type="STRING" id="3659.A0A0A0KID6"/>
<dbReference type="SUPFAM" id="SSF56112">
    <property type="entry name" value="Protein kinase-like (PK-like)"/>
    <property type="match status" value="1"/>
</dbReference>
<keyword evidence="13" id="KW-0539">Nucleus</keyword>
<feature type="repeat" description="ANK" evidence="16">
    <location>
        <begin position="73"/>
        <end position="105"/>
    </location>
</feature>
<dbReference type="PROSITE" id="PS50088">
    <property type="entry name" value="ANK_REPEAT"/>
    <property type="match status" value="1"/>
</dbReference>
<evidence type="ECO:0000256" key="12">
    <source>
        <dbReference type="ARBA" id="ARBA00023163"/>
    </source>
</evidence>
<dbReference type="InterPro" id="IPR002487">
    <property type="entry name" value="TF_Kbox"/>
</dbReference>
<name>A0A0A0KID6_CUCSA</name>
<dbReference type="Gene3D" id="1.25.40.20">
    <property type="entry name" value="Ankyrin repeat-containing domain"/>
    <property type="match status" value="1"/>
</dbReference>
<evidence type="ECO:0000256" key="13">
    <source>
        <dbReference type="ARBA" id="ARBA00023242"/>
    </source>
</evidence>
<keyword evidence="5" id="KW-0677">Repeat</keyword>
<dbReference type="GO" id="GO:0000977">
    <property type="term" value="F:RNA polymerase II transcription regulatory region sequence-specific DNA binding"/>
    <property type="evidence" value="ECO:0007669"/>
    <property type="project" value="InterPro"/>
</dbReference>
<comment type="catalytic activity">
    <reaction evidence="15">
        <text>L-seryl-[protein] + ATP = O-phospho-L-seryl-[protein] + ADP + H(+)</text>
        <dbReference type="Rhea" id="RHEA:17989"/>
        <dbReference type="Rhea" id="RHEA-COMP:9863"/>
        <dbReference type="Rhea" id="RHEA-COMP:11604"/>
        <dbReference type="ChEBI" id="CHEBI:15378"/>
        <dbReference type="ChEBI" id="CHEBI:29999"/>
        <dbReference type="ChEBI" id="CHEBI:30616"/>
        <dbReference type="ChEBI" id="CHEBI:83421"/>
        <dbReference type="ChEBI" id="CHEBI:456216"/>
        <dbReference type="EC" id="2.7.11.1"/>
    </reaction>
</comment>
<dbReference type="GO" id="GO:0004674">
    <property type="term" value="F:protein serine/threonine kinase activity"/>
    <property type="evidence" value="ECO:0000318"/>
    <property type="project" value="GO_Central"/>
</dbReference>
<dbReference type="GO" id="GO:0005634">
    <property type="term" value="C:nucleus"/>
    <property type="evidence" value="ECO:0007669"/>
    <property type="project" value="UniProtKB-SubCell"/>
</dbReference>
<evidence type="ECO:0000256" key="15">
    <source>
        <dbReference type="ARBA" id="ARBA00048679"/>
    </source>
</evidence>
<dbReference type="EMBL" id="CM002927">
    <property type="protein sequence ID" value="KGN49343.1"/>
    <property type="molecule type" value="Genomic_DNA"/>
</dbReference>
<dbReference type="Gene3D" id="3.40.1810.10">
    <property type="entry name" value="Transcription factor, MADS-box"/>
    <property type="match status" value="1"/>
</dbReference>
<dbReference type="FunFam" id="1.10.510.10:FF:000355">
    <property type="entry name" value="Integrin-linked protein kinase family"/>
    <property type="match status" value="1"/>
</dbReference>
<evidence type="ECO:0000256" key="1">
    <source>
        <dbReference type="ARBA" id="ARBA00004123"/>
    </source>
</evidence>
<keyword evidence="11" id="KW-0238">DNA-binding</keyword>